<gene>
    <name evidence="2" type="ORF">C8F04DRAFT_1263321</name>
</gene>
<dbReference type="AlphaFoldDB" id="A0AAD6SP36"/>
<dbReference type="Proteomes" id="UP001218188">
    <property type="component" value="Unassembled WGS sequence"/>
</dbReference>
<evidence type="ECO:0000256" key="1">
    <source>
        <dbReference type="SAM" id="MobiDB-lite"/>
    </source>
</evidence>
<name>A0AAD6SP36_9AGAR</name>
<proteinExistence type="predicted"/>
<protein>
    <submittedName>
        <fullName evidence="2">Uncharacterized protein</fullName>
    </submittedName>
</protein>
<accession>A0AAD6SP36</accession>
<reference evidence="2" key="1">
    <citation type="submission" date="2023-03" db="EMBL/GenBank/DDBJ databases">
        <title>Massive genome expansion in bonnet fungi (Mycena s.s.) driven by repeated elements and novel gene families across ecological guilds.</title>
        <authorList>
            <consortium name="Lawrence Berkeley National Laboratory"/>
            <person name="Harder C.B."/>
            <person name="Miyauchi S."/>
            <person name="Viragh M."/>
            <person name="Kuo A."/>
            <person name="Thoen E."/>
            <person name="Andreopoulos B."/>
            <person name="Lu D."/>
            <person name="Skrede I."/>
            <person name="Drula E."/>
            <person name="Henrissat B."/>
            <person name="Morin E."/>
            <person name="Kohler A."/>
            <person name="Barry K."/>
            <person name="LaButti K."/>
            <person name="Morin E."/>
            <person name="Salamov A."/>
            <person name="Lipzen A."/>
            <person name="Mereny Z."/>
            <person name="Hegedus B."/>
            <person name="Baldrian P."/>
            <person name="Stursova M."/>
            <person name="Weitz H."/>
            <person name="Taylor A."/>
            <person name="Grigoriev I.V."/>
            <person name="Nagy L.G."/>
            <person name="Martin F."/>
            <person name="Kauserud H."/>
        </authorList>
    </citation>
    <scope>NUCLEOTIDE SEQUENCE</scope>
    <source>
        <strain evidence="2">CBHHK200</strain>
    </source>
</reference>
<evidence type="ECO:0000313" key="3">
    <source>
        <dbReference type="Proteomes" id="UP001218188"/>
    </source>
</evidence>
<feature type="compositionally biased region" description="Polar residues" evidence="1">
    <location>
        <begin position="154"/>
        <end position="163"/>
    </location>
</feature>
<sequence>MSSTREASPEYSVVRRSGNKRKGRSPRASATAKRARPAQNVSSSSESESDSPRSRPTHRANPLPLEQRISDAPVRQDPANNYLPPLLPLPPPVTSSSSASAANPSRSLPPVFHTASLGHGGPHHRSRDLPQALDTPDPQAGELSAHRHAYPGTSRETGPSSSRPPAHASGSRGVPQIQPTGHYDVEHRGVAAWVEVGPVTWGARTRETFGIFCDHIEAAEYGPAPRPIYVTNADERGYVRAKFVGGNYRNARENAQGLADAWNIWAHTTGTTAGRVSIVD</sequence>
<comment type="caution">
    <text evidence="2">The sequence shown here is derived from an EMBL/GenBank/DDBJ whole genome shotgun (WGS) entry which is preliminary data.</text>
</comment>
<organism evidence="2 3">
    <name type="scientific">Mycena alexandri</name>
    <dbReference type="NCBI Taxonomy" id="1745969"/>
    <lineage>
        <taxon>Eukaryota</taxon>
        <taxon>Fungi</taxon>
        <taxon>Dikarya</taxon>
        <taxon>Basidiomycota</taxon>
        <taxon>Agaricomycotina</taxon>
        <taxon>Agaricomycetes</taxon>
        <taxon>Agaricomycetidae</taxon>
        <taxon>Agaricales</taxon>
        <taxon>Marasmiineae</taxon>
        <taxon>Mycenaceae</taxon>
        <taxon>Mycena</taxon>
    </lineage>
</organism>
<evidence type="ECO:0000313" key="2">
    <source>
        <dbReference type="EMBL" id="KAJ7031050.1"/>
    </source>
</evidence>
<feature type="region of interest" description="Disordered" evidence="1">
    <location>
        <begin position="1"/>
        <end position="181"/>
    </location>
</feature>
<keyword evidence="3" id="KW-1185">Reference proteome</keyword>
<feature type="compositionally biased region" description="Low complexity" evidence="1">
    <location>
        <begin position="94"/>
        <end position="110"/>
    </location>
</feature>
<dbReference type="EMBL" id="JARJCM010000085">
    <property type="protein sequence ID" value="KAJ7031050.1"/>
    <property type="molecule type" value="Genomic_DNA"/>
</dbReference>